<organism evidence="1 2">
    <name type="scientific">Flavobacterium terrigena</name>
    <dbReference type="NCBI Taxonomy" id="402734"/>
    <lineage>
        <taxon>Bacteria</taxon>
        <taxon>Pseudomonadati</taxon>
        <taxon>Bacteroidota</taxon>
        <taxon>Flavobacteriia</taxon>
        <taxon>Flavobacteriales</taxon>
        <taxon>Flavobacteriaceae</taxon>
        <taxon>Flavobacterium</taxon>
    </lineage>
</organism>
<gene>
    <name evidence="1" type="ORF">SAMN05660918_0825</name>
</gene>
<dbReference type="Proteomes" id="UP000199702">
    <property type="component" value="Unassembled WGS sequence"/>
</dbReference>
<evidence type="ECO:0000313" key="1">
    <source>
        <dbReference type="EMBL" id="SEI47584.1"/>
    </source>
</evidence>
<dbReference type="OrthoDB" id="944017at2"/>
<proteinExistence type="predicted"/>
<dbReference type="RefSeq" id="WP_091308403.1">
    <property type="nucleotide sequence ID" value="NZ_CBCSJU010000001.1"/>
</dbReference>
<keyword evidence="2" id="KW-1185">Reference proteome</keyword>
<dbReference type="AlphaFoldDB" id="A0A1H6R2X8"/>
<reference evidence="2" key="1">
    <citation type="submission" date="2016-10" db="EMBL/GenBank/DDBJ databases">
        <authorList>
            <person name="Varghese N."/>
            <person name="Submissions S."/>
        </authorList>
    </citation>
    <scope>NUCLEOTIDE SEQUENCE [LARGE SCALE GENOMIC DNA]</scope>
    <source>
        <strain evidence="2">DSM 17934</strain>
    </source>
</reference>
<dbReference type="STRING" id="402734.SAMN05660918_0825"/>
<name>A0A1H6R2X8_9FLAO</name>
<evidence type="ECO:0008006" key="3">
    <source>
        <dbReference type="Google" id="ProtNLM"/>
    </source>
</evidence>
<dbReference type="EMBL" id="FNYA01000001">
    <property type="protein sequence ID" value="SEI47584.1"/>
    <property type="molecule type" value="Genomic_DNA"/>
</dbReference>
<sequence>MLLKFTFTIVSILFVSYASIKNDINTSRKQLSQSYKISTNKSGSSNSELAKQTLNQIRHKFTNHLVRDIIPQWYGTKWSFDGYSETPKSGSIACGYFVSTTLRDMGMNINRYKLAQKAPYHEAKVIACGTVIETLQNKTKEELKAYFIHNKKDGLYFIGLDFHVGFILKEGQNIYFIHSNYHNNSGPTKEKIEDSKVMKSSVYHFCNITHNDVLLKKWLNNEVINTN</sequence>
<protein>
    <recommendedName>
        <fullName evidence="3">NlpC/P60 family protein</fullName>
    </recommendedName>
</protein>
<evidence type="ECO:0000313" key="2">
    <source>
        <dbReference type="Proteomes" id="UP000199702"/>
    </source>
</evidence>
<accession>A0A1H6R2X8</accession>